<dbReference type="InParanoid" id="A7EFU4"/>
<feature type="region of interest" description="Disordered" evidence="1">
    <location>
        <begin position="1"/>
        <end position="29"/>
    </location>
</feature>
<feature type="compositionally biased region" description="Basic and acidic residues" evidence="1">
    <location>
        <begin position="1"/>
        <end position="10"/>
    </location>
</feature>
<name>A7EFU4_SCLS1</name>
<dbReference type="HOGENOM" id="CLU_3033774_0_0_1"/>
<evidence type="ECO:0000313" key="2">
    <source>
        <dbReference type="EMBL" id="EDO01710.1"/>
    </source>
</evidence>
<proteinExistence type="predicted"/>
<dbReference type="AlphaFoldDB" id="A7EFU4"/>
<keyword evidence="3" id="KW-1185">Reference proteome</keyword>
<dbReference type="RefSeq" id="XP_001594378.1">
    <property type="nucleotide sequence ID" value="XM_001594328.1"/>
</dbReference>
<dbReference type="GeneID" id="5490446"/>
<sequence length="55" mass="6397">MLLYNGDDRSRHKGKNPLGAAFNDDPNDVFAPQKYAERLNLKDVEEKYLEKKDQT</sequence>
<accession>A7EFU4</accession>
<gene>
    <name evidence="2" type="ORF">SS1G_04185</name>
</gene>
<protein>
    <submittedName>
        <fullName evidence="2">Uncharacterized protein</fullName>
    </submittedName>
</protein>
<organism evidence="2 3">
    <name type="scientific">Sclerotinia sclerotiorum (strain ATCC 18683 / 1980 / Ss-1)</name>
    <name type="common">White mold</name>
    <name type="synonym">Whetzelinia sclerotiorum</name>
    <dbReference type="NCBI Taxonomy" id="665079"/>
    <lineage>
        <taxon>Eukaryota</taxon>
        <taxon>Fungi</taxon>
        <taxon>Dikarya</taxon>
        <taxon>Ascomycota</taxon>
        <taxon>Pezizomycotina</taxon>
        <taxon>Leotiomycetes</taxon>
        <taxon>Helotiales</taxon>
        <taxon>Sclerotiniaceae</taxon>
        <taxon>Sclerotinia</taxon>
    </lineage>
</organism>
<evidence type="ECO:0000256" key="1">
    <source>
        <dbReference type="SAM" id="MobiDB-lite"/>
    </source>
</evidence>
<reference evidence="3" key="1">
    <citation type="journal article" date="2011" name="PLoS Genet.">
        <title>Genomic analysis of the necrotrophic fungal pathogens Sclerotinia sclerotiorum and Botrytis cinerea.</title>
        <authorList>
            <person name="Amselem J."/>
            <person name="Cuomo C.A."/>
            <person name="van Kan J.A."/>
            <person name="Viaud M."/>
            <person name="Benito E.P."/>
            <person name="Couloux A."/>
            <person name="Coutinho P.M."/>
            <person name="de Vries R.P."/>
            <person name="Dyer P.S."/>
            <person name="Fillinger S."/>
            <person name="Fournier E."/>
            <person name="Gout L."/>
            <person name="Hahn M."/>
            <person name="Kohn L."/>
            <person name="Lapalu N."/>
            <person name="Plummer K.M."/>
            <person name="Pradier J.M."/>
            <person name="Quevillon E."/>
            <person name="Sharon A."/>
            <person name="Simon A."/>
            <person name="ten Have A."/>
            <person name="Tudzynski B."/>
            <person name="Tudzynski P."/>
            <person name="Wincker P."/>
            <person name="Andrew M."/>
            <person name="Anthouard V."/>
            <person name="Beever R.E."/>
            <person name="Beffa R."/>
            <person name="Benoit I."/>
            <person name="Bouzid O."/>
            <person name="Brault B."/>
            <person name="Chen Z."/>
            <person name="Choquer M."/>
            <person name="Collemare J."/>
            <person name="Cotton P."/>
            <person name="Danchin E.G."/>
            <person name="Da Silva C."/>
            <person name="Gautier A."/>
            <person name="Giraud C."/>
            <person name="Giraud T."/>
            <person name="Gonzalez C."/>
            <person name="Grossetete S."/>
            <person name="Guldener U."/>
            <person name="Henrissat B."/>
            <person name="Howlett B.J."/>
            <person name="Kodira C."/>
            <person name="Kretschmer M."/>
            <person name="Lappartient A."/>
            <person name="Leroch M."/>
            <person name="Levis C."/>
            <person name="Mauceli E."/>
            <person name="Neuveglise C."/>
            <person name="Oeser B."/>
            <person name="Pearson M."/>
            <person name="Poulain J."/>
            <person name="Poussereau N."/>
            <person name="Quesneville H."/>
            <person name="Rascle C."/>
            <person name="Schumacher J."/>
            <person name="Segurens B."/>
            <person name="Sexton A."/>
            <person name="Silva E."/>
            <person name="Sirven C."/>
            <person name="Soanes D.M."/>
            <person name="Talbot N.J."/>
            <person name="Templeton M."/>
            <person name="Yandava C."/>
            <person name="Yarden O."/>
            <person name="Zeng Q."/>
            <person name="Rollins J.A."/>
            <person name="Lebrun M.H."/>
            <person name="Dickman M."/>
        </authorList>
    </citation>
    <scope>NUCLEOTIDE SEQUENCE [LARGE SCALE GENOMIC DNA]</scope>
    <source>
        <strain evidence="3">ATCC 18683 / 1980 / Ss-1</strain>
    </source>
</reference>
<dbReference type="EMBL" id="CH476625">
    <property type="protein sequence ID" value="EDO01710.1"/>
    <property type="molecule type" value="Genomic_DNA"/>
</dbReference>
<evidence type="ECO:0000313" key="3">
    <source>
        <dbReference type="Proteomes" id="UP000001312"/>
    </source>
</evidence>
<dbReference type="KEGG" id="ssl:SS1G_04185"/>
<dbReference type="Proteomes" id="UP000001312">
    <property type="component" value="Unassembled WGS sequence"/>
</dbReference>